<dbReference type="EnsemblPlants" id="OBART12G13510.1">
    <property type="protein sequence ID" value="OBART12G13510.1"/>
    <property type="gene ID" value="OBART12G13510"/>
</dbReference>
<name>A0A0D3HUZ2_9ORYZ</name>
<reference evidence="2" key="1">
    <citation type="journal article" date="2009" name="Rice">
        <title>De Novo Next Generation Sequencing of Plant Genomes.</title>
        <authorList>
            <person name="Rounsley S."/>
            <person name="Marri P.R."/>
            <person name="Yu Y."/>
            <person name="He R."/>
            <person name="Sisneros N."/>
            <person name="Goicoechea J.L."/>
            <person name="Lee S.J."/>
            <person name="Angelova A."/>
            <person name="Kudrna D."/>
            <person name="Luo M."/>
            <person name="Affourtit J."/>
            <person name="Desany B."/>
            <person name="Knight J."/>
            <person name="Niazi F."/>
            <person name="Egholm M."/>
            <person name="Wing R.A."/>
        </authorList>
    </citation>
    <scope>NUCLEOTIDE SEQUENCE [LARGE SCALE GENOMIC DNA]</scope>
    <source>
        <strain evidence="2">cv. IRGC 105608</strain>
    </source>
</reference>
<dbReference type="Gramene" id="OBART12G13510.1">
    <property type="protein sequence ID" value="OBART12G13510.1"/>
    <property type="gene ID" value="OBART12G13510"/>
</dbReference>
<protein>
    <submittedName>
        <fullName evidence="2">Uncharacterized protein</fullName>
    </submittedName>
</protein>
<evidence type="ECO:0000313" key="3">
    <source>
        <dbReference type="Proteomes" id="UP000026960"/>
    </source>
</evidence>
<accession>A0A0D3HUZ2</accession>
<dbReference type="HOGENOM" id="CLU_1423506_0_0_1"/>
<reference evidence="2" key="2">
    <citation type="submission" date="2015-03" db="UniProtKB">
        <authorList>
            <consortium name="EnsemblPlants"/>
        </authorList>
    </citation>
    <scope>IDENTIFICATION</scope>
</reference>
<sequence>MGGTAPPAGEARSARVGNAGDGALAATPRPPGIGVWGMGGSKPVDWCDEEPERRRAQRRRTRPAAASVALAPPRPSLQDFAFSSSEHGRKFFMKRRGWHLASICHLYSREEETLLTYFKVVLTHKKCGVGFVAQRRWRVFPLGGVMLAKQSRSGTGEILMRAFDAGIILVAWLIWKQRNARVFEGHAVLPE</sequence>
<feature type="region of interest" description="Disordered" evidence="1">
    <location>
        <begin position="1"/>
        <end position="68"/>
    </location>
</feature>
<proteinExistence type="predicted"/>
<keyword evidence="3" id="KW-1185">Reference proteome</keyword>
<organism evidence="2">
    <name type="scientific">Oryza barthii</name>
    <dbReference type="NCBI Taxonomy" id="65489"/>
    <lineage>
        <taxon>Eukaryota</taxon>
        <taxon>Viridiplantae</taxon>
        <taxon>Streptophyta</taxon>
        <taxon>Embryophyta</taxon>
        <taxon>Tracheophyta</taxon>
        <taxon>Spermatophyta</taxon>
        <taxon>Magnoliopsida</taxon>
        <taxon>Liliopsida</taxon>
        <taxon>Poales</taxon>
        <taxon>Poaceae</taxon>
        <taxon>BOP clade</taxon>
        <taxon>Oryzoideae</taxon>
        <taxon>Oryzeae</taxon>
        <taxon>Oryzinae</taxon>
        <taxon>Oryza</taxon>
    </lineage>
</organism>
<evidence type="ECO:0000256" key="1">
    <source>
        <dbReference type="SAM" id="MobiDB-lite"/>
    </source>
</evidence>
<dbReference type="Proteomes" id="UP000026960">
    <property type="component" value="Chromosome 12"/>
</dbReference>
<dbReference type="AlphaFoldDB" id="A0A0D3HUZ2"/>
<evidence type="ECO:0000313" key="2">
    <source>
        <dbReference type="EnsemblPlants" id="OBART12G13510.1"/>
    </source>
</evidence>